<dbReference type="Proteomes" id="UP000556761">
    <property type="component" value="Unassembled WGS sequence"/>
</dbReference>
<gene>
    <name evidence="1" type="primary">Po24</name>
    <name evidence="1" type="ORF">THACHL_R09310</name>
</gene>
<dbReference type="OrthoDB" id="9214535at2759"/>
<evidence type="ECO:0000313" key="2">
    <source>
        <dbReference type="Proteomes" id="UP000556761"/>
    </source>
</evidence>
<reference evidence="1 2" key="1">
    <citation type="submission" date="2019-09" db="EMBL/GenBank/DDBJ databases">
        <title>Bird 10,000 Genomes (B10K) Project - Family phase.</title>
        <authorList>
            <person name="Zhang G."/>
        </authorList>
    </citation>
    <scope>NUCLEOTIDE SEQUENCE [LARGE SCALE GENOMIC DNA]</scope>
    <source>
        <strain evidence="1">B10K-DU-029-24</strain>
        <tissue evidence="1">Muscle</tissue>
    </source>
</reference>
<evidence type="ECO:0000313" key="1">
    <source>
        <dbReference type="EMBL" id="NXU26030.1"/>
    </source>
</evidence>
<dbReference type="EMBL" id="VZTW01023882">
    <property type="protein sequence ID" value="NXU26030.1"/>
    <property type="molecule type" value="Genomic_DNA"/>
</dbReference>
<organism evidence="1 2">
    <name type="scientific">Thalassarche chlororhynchos</name>
    <name type="common">Atlantic yellow-nosed albatross</name>
    <name type="synonym">Diomedea chlororhynchos</name>
    <dbReference type="NCBI Taxonomy" id="54017"/>
    <lineage>
        <taxon>Eukaryota</taxon>
        <taxon>Metazoa</taxon>
        <taxon>Chordata</taxon>
        <taxon>Craniata</taxon>
        <taxon>Vertebrata</taxon>
        <taxon>Euteleostomi</taxon>
        <taxon>Archelosauria</taxon>
        <taxon>Archosauria</taxon>
        <taxon>Dinosauria</taxon>
        <taxon>Saurischia</taxon>
        <taxon>Theropoda</taxon>
        <taxon>Coelurosauria</taxon>
        <taxon>Aves</taxon>
        <taxon>Neognathae</taxon>
        <taxon>Neoaves</taxon>
        <taxon>Aequornithes</taxon>
        <taxon>Procellariiformes</taxon>
        <taxon>Diomedeidae</taxon>
        <taxon>Thalassarche</taxon>
    </lineage>
</organism>
<protein>
    <submittedName>
        <fullName evidence="1">PO24 protein</fullName>
    </submittedName>
</protein>
<comment type="caution">
    <text evidence="1">The sequence shown here is derived from an EMBL/GenBank/DDBJ whole genome shotgun (WGS) entry which is preliminary data.</text>
</comment>
<accession>A0A7L3JD43</accession>
<name>A0A7L3JD43_THACH</name>
<dbReference type="AlphaFoldDB" id="A0A7L3JD43"/>
<sequence>RVNSYPMREFLARGRKDTQIKNCRHCQPESESCSYIIGYCPAVQDARIKRHNQLCELSAEEAKKKEWVIFQEPLLKDHQNELYKPGLIFVKGGQAFVVDLTVRYESKPSSFADAVAEKVRKYQEVKEKVQEVTNASNIKFIGFPIGAHGKWYEGNYGLLAELGVSSSRQEKVARCLSNRALFTSVDTVHICES</sequence>
<feature type="non-terminal residue" evidence="1">
    <location>
        <position position="193"/>
    </location>
</feature>
<feature type="non-terminal residue" evidence="1">
    <location>
        <position position="1"/>
    </location>
</feature>
<keyword evidence="2" id="KW-1185">Reference proteome</keyword>
<proteinExistence type="predicted"/>